<keyword evidence="2" id="KW-0862">Zinc</keyword>
<gene>
    <name evidence="4" type="ORF">GIW81_16590</name>
</gene>
<dbReference type="AlphaFoldDB" id="A0A6I3KNR4"/>
<dbReference type="Gene3D" id="3.40.140.10">
    <property type="entry name" value="Cytidine Deaminase, domain 2"/>
    <property type="match status" value="1"/>
</dbReference>
<feature type="domain" description="CMP/dCMP-type deaminase" evidence="3">
    <location>
        <begin position="34"/>
        <end position="143"/>
    </location>
</feature>
<organism evidence="4 5">
    <name type="scientific">Hyphomicrobium album</name>
    <dbReference type="NCBI Taxonomy" id="2665159"/>
    <lineage>
        <taxon>Bacteria</taxon>
        <taxon>Pseudomonadati</taxon>
        <taxon>Pseudomonadota</taxon>
        <taxon>Alphaproteobacteria</taxon>
        <taxon>Hyphomicrobiales</taxon>
        <taxon>Hyphomicrobiaceae</taxon>
        <taxon>Hyphomicrobium</taxon>
    </lineage>
</organism>
<evidence type="ECO:0000313" key="5">
    <source>
        <dbReference type="Proteomes" id="UP000440694"/>
    </source>
</evidence>
<dbReference type="InterPro" id="IPR016192">
    <property type="entry name" value="APOBEC/CMP_deaminase_Zn-bd"/>
</dbReference>
<protein>
    <submittedName>
        <fullName evidence="4">Nucleoside deaminase</fullName>
    </submittedName>
</protein>
<dbReference type="SUPFAM" id="SSF53927">
    <property type="entry name" value="Cytidine deaminase-like"/>
    <property type="match status" value="1"/>
</dbReference>
<dbReference type="GO" id="GO:0052717">
    <property type="term" value="F:tRNA-specific adenosine-34 deaminase activity"/>
    <property type="evidence" value="ECO:0007669"/>
    <property type="project" value="TreeGrafter"/>
</dbReference>
<dbReference type="PANTHER" id="PTHR11079:SF203">
    <property type="entry name" value="CMP_DCMP-TYPE DEAMINASE DOMAIN-CONTAINING PROTEIN"/>
    <property type="match status" value="1"/>
</dbReference>
<reference evidence="4 5" key="1">
    <citation type="submission" date="2019-11" db="EMBL/GenBank/DDBJ databases">
        <title>Identification of a novel strain.</title>
        <authorList>
            <person name="Xu Q."/>
            <person name="Wang G."/>
        </authorList>
    </citation>
    <scope>NUCLEOTIDE SEQUENCE [LARGE SCALE GENOMIC DNA]</scope>
    <source>
        <strain evidence="5">xq</strain>
    </source>
</reference>
<dbReference type="PROSITE" id="PS51747">
    <property type="entry name" value="CYT_DCMP_DEAMINASES_2"/>
    <property type="match status" value="1"/>
</dbReference>
<name>A0A6I3KNR4_9HYPH</name>
<evidence type="ECO:0000313" key="4">
    <source>
        <dbReference type="EMBL" id="MTD95958.1"/>
    </source>
</evidence>
<comment type="caution">
    <text evidence="4">The sequence shown here is derived from an EMBL/GenBank/DDBJ whole genome shotgun (WGS) entry which is preliminary data.</text>
</comment>
<dbReference type="GO" id="GO:0008270">
    <property type="term" value="F:zinc ion binding"/>
    <property type="evidence" value="ECO:0007669"/>
    <property type="project" value="InterPro"/>
</dbReference>
<keyword evidence="5" id="KW-1185">Reference proteome</keyword>
<dbReference type="EMBL" id="WMBQ01000002">
    <property type="protein sequence ID" value="MTD95958.1"/>
    <property type="molecule type" value="Genomic_DNA"/>
</dbReference>
<dbReference type="Proteomes" id="UP000440694">
    <property type="component" value="Unassembled WGS sequence"/>
</dbReference>
<dbReference type="GO" id="GO:0002100">
    <property type="term" value="P:tRNA wobble adenosine to inosine editing"/>
    <property type="evidence" value="ECO:0007669"/>
    <property type="project" value="TreeGrafter"/>
</dbReference>
<proteinExistence type="predicted"/>
<dbReference type="CDD" id="cd01285">
    <property type="entry name" value="nucleoside_deaminase"/>
    <property type="match status" value="1"/>
</dbReference>
<evidence type="ECO:0000256" key="1">
    <source>
        <dbReference type="ARBA" id="ARBA00022723"/>
    </source>
</evidence>
<evidence type="ECO:0000256" key="2">
    <source>
        <dbReference type="ARBA" id="ARBA00022833"/>
    </source>
</evidence>
<dbReference type="InterPro" id="IPR002125">
    <property type="entry name" value="CMP_dCMP_dom"/>
</dbReference>
<keyword evidence="1" id="KW-0479">Metal-binding</keyword>
<sequence>MDRRTVLSGGGALIATRVLTVGADARAVPSPATAEDARFMQLAIDEAKQGDYPFGAVIVREGKVAARGFNSSKRNADPTAHGEMVAIRSFLNMHEPSDFKGTTLYTSGEPCVMCMGAIIWCGITRVVYAASIEQLATRIGQIDITAKQIAEATSFATMDLTGGVLASEAIVLFPEKL</sequence>
<evidence type="ECO:0000259" key="3">
    <source>
        <dbReference type="PROSITE" id="PS51747"/>
    </source>
</evidence>
<dbReference type="Pfam" id="PF00383">
    <property type="entry name" value="dCMP_cyt_deam_1"/>
    <property type="match status" value="1"/>
</dbReference>
<dbReference type="InterPro" id="IPR016193">
    <property type="entry name" value="Cytidine_deaminase-like"/>
</dbReference>
<accession>A0A6I3KNR4</accession>
<dbReference type="PANTHER" id="PTHR11079">
    <property type="entry name" value="CYTOSINE DEAMINASE FAMILY MEMBER"/>
    <property type="match status" value="1"/>
</dbReference>
<dbReference type="PROSITE" id="PS00903">
    <property type="entry name" value="CYT_DCMP_DEAMINASES_1"/>
    <property type="match status" value="1"/>
</dbReference>
<dbReference type="RefSeq" id="WP_154740437.1">
    <property type="nucleotide sequence ID" value="NZ_WMBQ01000002.1"/>
</dbReference>